<name>A0ABW3T6K9_9CAUL</name>
<feature type="signal peptide" evidence="1">
    <location>
        <begin position="1"/>
        <end position="22"/>
    </location>
</feature>
<keyword evidence="1" id="KW-0732">Signal</keyword>
<dbReference type="Pfam" id="PF14100">
    <property type="entry name" value="DUF6807"/>
    <property type="match status" value="1"/>
</dbReference>
<dbReference type="EMBL" id="JBHTLQ010000073">
    <property type="protein sequence ID" value="MFD1192705.1"/>
    <property type="molecule type" value="Genomic_DNA"/>
</dbReference>
<sequence>MRHSRPLLALACALAFALPAQAAVDAKLSPDQVTITDDGKPVLVYRARTADPAQPGRLNYIHPLYAPDGTALTEDGPADHPHQRGVFWAWHQVKLNGQPAADGWFMTGLTYFVKGQKFQGQTDGSGVLTVDLDWMVSKDGELVYVASETTKITVHPLDKGGRTLDFDTAITPKVDGLSLGGSDDAKGYGGFSIRLVRPDQLTFASQGKVVQPQVGQVSAGSSMGFTWPASAGYPAWAVGLACKANGQPITQWILRRELSMQNCAFPGRVPVQLTKGQPLRLQAAIVIQPRKAP</sequence>
<evidence type="ECO:0000313" key="3">
    <source>
        <dbReference type="Proteomes" id="UP001597216"/>
    </source>
</evidence>
<comment type="caution">
    <text evidence="2">The sequence shown here is derived from an EMBL/GenBank/DDBJ whole genome shotgun (WGS) entry which is preliminary data.</text>
</comment>
<protein>
    <submittedName>
        <fullName evidence="2">DUF6807 family protein</fullName>
    </submittedName>
</protein>
<proteinExistence type="predicted"/>
<gene>
    <name evidence="2" type="ORF">ACFQ27_19090</name>
</gene>
<accession>A0ABW3T6K9</accession>
<keyword evidence="3" id="KW-1185">Reference proteome</keyword>
<organism evidence="2 3">
    <name type="scientific">Phenylobacterium conjunctum</name>
    <dbReference type="NCBI Taxonomy" id="1298959"/>
    <lineage>
        <taxon>Bacteria</taxon>
        <taxon>Pseudomonadati</taxon>
        <taxon>Pseudomonadota</taxon>
        <taxon>Alphaproteobacteria</taxon>
        <taxon>Caulobacterales</taxon>
        <taxon>Caulobacteraceae</taxon>
        <taxon>Phenylobacterium</taxon>
    </lineage>
</organism>
<dbReference type="RefSeq" id="WP_377354697.1">
    <property type="nucleotide sequence ID" value="NZ_JBHTLQ010000073.1"/>
</dbReference>
<feature type="chain" id="PRO_5046558263" evidence="1">
    <location>
        <begin position="23"/>
        <end position="293"/>
    </location>
</feature>
<dbReference type="Proteomes" id="UP001597216">
    <property type="component" value="Unassembled WGS sequence"/>
</dbReference>
<evidence type="ECO:0000256" key="1">
    <source>
        <dbReference type="SAM" id="SignalP"/>
    </source>
</evidence>
<evidence type="ECO:0000313" key="2">
    <source>
        <dbReference type="EMBL" id="MFD1192705.1"/>
    </source>
</evidence>
<dbReference type="InterPro" id="IPR029475">
    <property type="entry name" value="DUF6807"/>
</dbReference>
<reference evidence="3" key="1">
    <citation type="journal article" date="2019" name="Int. J. Syst. Evol. Microbiol.">
        <title>The Global Catalogue of Microorganisms (GCM) 10K type strain sequencing project: providing services to taxonomists for standard genome sequencing and annotation.</title>
        <authorList>
            <consortium name="The Broad Institute Genomics Platform"/>
            <consortium name="The Broad Institute Genome Sequencing Center for Infectious Disease"/>
            <person name="Wu L."/>
            <person name="Ma J."/>
        </authorList>
    </citation>
    <scope>NUCLEOTIDE SEQUENCE [LARGE SCALE GENOMIC DNA]</scope>
    <source>
        <strain evidence="3">CCUG 55074</strain>
    </source>
</reference>